<dbReference type="AlphaFoldDB" id="A0AAV1TA94"/>
<dbReference type="EMBL" id="CAKLBY020000039">
    <property type="protein sequence ID" value="CAK7912481.1"/>
    <property type="molecule type" value="Genomic_DNA"/>
</dbReference>
<comment type="caution">
    <text evidence="3">The sequence shown here is derived from an EMBL/GenBank/DDBJ whole genome shotgun (WGS) entry which is preliminary data.</text>
</comment>
<keyword evidence="1" id="KW-0812">Transmembrane</keyword>
<dbReference type="Pfam" id="PF00884">
    <property type="entry name" value="Sulfatase"/>
    <property type="match status" value="1"/>
</dbReference>
<feature type="domain" description="Sulfatase N-terminal" evidence="2">
    <location>
        <begin position="393"/>
        <end position="721"/>
    </location>
</feature>
<protein>
    <recommendedName>
        <fullName evidence="2">Sulfatase N-terminal domain-containing protein</fullName>
    </recommendedName>
</protein>
<feature type="transmembrane region" description="Helical" evidence="1">
    <location>
        <begin position="80"/>
        <end position="104"/>
    </location>
</feature>
<evidence type="ECO:0000313" key="3">
    <source>
        <dbReference type="EMBL" id="CAK7912481.1"/>
    </source>
</evidence>
<dbReference type="SUPFAM" id="SSF53649">
    <property type="entry name" value="Alkaline phosphatase-like"/>
    <property type="match status" value="1"/>
</dbReference>
<evidence type="ECO:0000259" key="2">
    <source>
        <dbReference type="Pfam" id="PF00884"/>
    </source>
</evidence>
<dbReference type="InterPro" id="IPR052701">
    <property type="entry name" value="GAG_Ulvan_Degrading_Sulfatases"/>
</dbReference>
<dbReference type="PANTHER" id="PTHR43751">
    <property type="entry name" value="SULFATASE"/>
    <property type="match status" value="1"/>
</dbReference>
<gene>
    <name evidence="3" type="ORF">PM001_LOCUS4564</name>
</gene>
<dbReference type="InterPro" id="IPR000917">
    <property type="entry name" value="Sulfatase_N"/>
</dbReference>
<feature type="transmembrane region" description="Helical" evidence="1">
    <location>
        <begin position="125"/>
        <end position="144"/>
    </location>
</feature>
<organism evidence="3 4">
    <name type="scientific">Peronospora matthiolae</name>
    <dbReference type="NCBI Taxonomy" id="2874970"/>
    <lineage>
        <taxon>Eukaryota</taxon>
        <taxon>Sar</taxon>
        <taxon>Stramenopiles</taxon>
        <taxon>Oomycota</taxon>
        <taxon>Peronosporomycetes</taxon>
        <taxon>Peronosporales</taxon>
        <taxon>Peronosporaceae</taxon>
        <taxon>Peronospora</taxon>
    </lineage>
</organism>
<keyword evidence="1" id="KW-0472">Membrane</keyword>
<evidence type="ECO:0000256" key="1">
    <source>
        <dbReference type="SAM" id="Phobius"/>
    </source>
</evidence>
<dbReference type="Proteomes" id="UP001162060">
    <property type="component" value="Unassembled WGS sequence"/>
</dbReference>
<dbReference type="InterPro" id="IPR017850">
    <property type="entry name" value="Alkaline_phosphatase_core_sf"/>
</dbReference>
<reference evidence="3" key="1">
    <citation type="submission" date="2024-01" db="EMBL/GenBank/DDBJ databases">
        <authorList>
            <person name="Webb A."/>
        </authorList>
    </citation>
    <scope>NUCLEOTIDE SEQUENCE</scope>
    <source>
        <strain evidence="3">Pm1</strain>
    </source>
</reference>
<accession>A0AAV1TA94</accession>
<evidence type="ECO:0000313" key="4">
    <source>
        <dbReference type="Proteomes" id="UP001162060"/>
    </source>
</evidence>
<dbReference type="PANTHER" id="PTHR43751:SF3">
    <property type="entry name" value="SULFATASE N-TERMINAL DOMAIN-CONTAINING PROTEIN"/>
    <property type="match status" value="1"/>
</dbReference>
<name>A0AAV1TA94_9STRA</name>
<feature type="transmembrane region" description="Helical" evidence="1">
    <location>
        <begin position="39"/>
        <end position="60"/>
    </location>
</feature>
<keyword evidence="1" id="KW-1133">Transmembrane helix</keyword>
<feature type="transmembrane region" description="Helical" evidence="1">
    <location>
        <begin position="186"/>
        <end position="208"/>
    </location>
</feature>
<dbReference type="CDD" id="cd16015">
    <property type="entry name" value="LTA_synthase"/>
    <property type="match status" value="1"/>
</dbReference>
<dbReference type="Gene3D" id="3.40.720.10">
    <property type="entry name" value="Alkaline Phosphatase, subunit A"/>
    <property type="match status" value="1"/>
</dbReference>
<sequence length="831" mass="93581">MEKLSAGHLTVHDVSDTKVSRWGWSRVTFQSSDLDSMPWLGWLFVYTFALFFFTISRWLALTALLDMYGSQSDNTVIIRALVLSLGFLEDVVCATYFATALWLFDTVRRLLTKHPWTAPVMASRRAGVMTTFVVSWLLCFVAIAPPVADLMLVVCRHMRFSFGLSATLLRERDHLKAAPISTREVYAAYGTAAFLILVATLFALVRALSSWADLSMWSPTHVVRGPVCFLDLKVNANTSAGKHAGGVKYEAVALEEGSTSRSPISDIINAGSSLSDRSLPRRPKYHRVMQASSVFVGLVVLPSMVMALCTSCSPLVAYAAINATLNEMFGHAFHPSLKYVEPANVDGKPSWAEKYVDASELHEFFGNSTLYRRTSGFHGDLAFNVSVDPADPPNVLIIGVESFRFRDSRYLVGDQDPSDLFRGTNMTITPNFDKWARRGVALRNVWSSCPTSRSLESILFAQVPYQSNVMTGITGGKSTTKLSGVPQLFAEKGYETYFTTGSSITLDDWNSFLPNHGFGTVWEKTKMKALAEETLGIRPDDWDGVEERGLNWGVHDDLSFRLLGDLLVQKHREQRDRLDRGERKQPLFLTHYTISSHEPYMSWPKWYEDVDKPDFTPMYEGEKHTERIDRYMKVRYFTDMELGKFMDRMEMEGVLNDTIVVIVGDHGQAPESDYSNSIEESMTRVPAAIIAEGRLGDDVGTVIEDAAEHYDILNTLADITGLPEGGLEQNGVGRSLKRKIPFGERVVYSNDPLRKMAIVRGHQRLRYDEVSEMMMLHDTENDYYMTTDLLPGLTSEELAEWKALRNEGRHITAYFKKRWDEDCLLAVDCDS</sequence>
<proteinExistence type="predicted"/>